<feature type="transmembrane region" description="Helical" evidence="8">
    <location>
        <begin position="188"/>
        <end position="210"/>
    </location>
</feature>
<dbReference type="AlphaFoldDB" id="A0A1F5FY36"/>
<keyword evidence="5 8" id="KW-0812">Transmembrane</keyword>
<feature type="transmembrane region" description="Helical" evidence="8">
    <location>
        <begin position="222"/>
        <end position="244"/>
    </location>
</feature>
<name>A0A1F5FY36_9BACT</name>
<evidence type="ECO:0000256" key="1">
    <source>
        <dbReference type="ARBA" id="ARBA00004651"/>
    </source>
</evidence>
<evidence type="ECO:0000256" key="2">
    <source>
        <dbReference type="ARBA" id="ARBA00022475"/>
    </source>
</evidence>
<organism evidence="10 11">
    <name type="scientific">Candidatus Collierbacteria bacterium RIFOXYD1_FULL_46_26</name>
    <dbReference type="NCBI Taxonomy" id="1817732"/>
    <lineage>
        <taxon>Bacteria</taxon>
        <taxon>Candidatus Collieribacteriota</taxon>
    </lineage>
</organism>
<feature type="transmembrane region" description="Helical" evidence="8">
    <location>
        <begin position="326"/>
        <end position="344"/>
    </location>
</feature>
<keyword evidence="7 8" id="KW-0472">Membrane</keyword>
<dbReference type="PANTHER" id="PTHR33908">
    <property type="entry name" value="MANNOSYLTRANSFERASE YKCB-RELATED"/>
    <property type="match status" value="1"/>
</dbReference>
<feature type="domain" description="Glycosyltransferase RgtA/B/C/D-like" evidence="9">
    <location>
        <begin position="48"/>
        <end position="197"/>
    </location>
</feature>
<dbReference type="GO" id="GO:0005886">
    <property type="term" value="C:plasma membrane"/>
    <property type="evidence" value="ECO:0007669"/>
    <property type="project" value="UniProtKB-SubCell"/>
</dbReference>
<keyword evidence="2" id="KW-1003">Cell membrane</keyword>
<protein>
    <recommendedName>
        <fullName evidence="9">Glycosyltransferase RgtA/B/C/D-like domain-containing protein</fullName>
    </recommendedName>
</protein>
<evidence type="ECO:0000256" key="4">
    <source>
        <dbReference type="ARBA" id="ARBA00022679"/>
    </source>
</evidence>
<accession>A0A1F5FY36</accession>
<feature type="transmembrane region" description="Helical" evidence="8">
    <location>
        <begin position="278"/>
        <end position="295"/>
    </location>
</feature>
<evidence type="ECO:0000256" key="8">
    <source>
        <dbReference type="SAM" id="Phobius"/>
    </source>
</evidence>
<dbReference type="EMBL" id="MFAR01000034">
    <property type="protein sequence ID" value="OGD84527.1"/>
    <property type="molecule type" value="Genomic_DNA"/>
</dbReference>
<dbReference type="PANTHER" id="PTHR33908:SF11">
    <property type="entry name" value="MEMBRANE PROTEIN"/>
    <property type="match status" value="1"/>
</dbReference>
<evidence type="ECO:0000256" key="7">
    <source>
        <dbReference type="ARBA" id="ARBA00023136"/>
    </source>
</evidence>
<dbReference type="InterPro" id="IPR038731">
    <property type="entry name" value="RgtA/B/C-like"/>
</dbReference>
<dbReference type="GO" id="GO:0009103">
    <property type="term" value="P:lipopolysaccharide biosynthetic process"/>
    <property type="evidence" value="ECO:0007669"/>
    <property type="project" value="UniProtKB-ARBA"/>
</dbReference>
<feature type="transmembrane region" description="Helical" evidence="8">
    <location>
        <begin position="121"/>
        <end position="140"/>
    </location>
</feature>
<feature type="transmembrane region" description="Helical" evidence="8">
    <location>
        <begin position="301"/>
        <end position="319"/>
    </location>
</feature>
<feature type="transmembrane region" description="Helical" evidence="8">
    <location>
        <begin position="250"/>
        <end position="271"/>
    </location>
</feature>
<evidence type="ECO:0000313" key="10">
    <source>
        <dbReference type="EMBL" id="OGD84527.1"/>
    </source>
</evidence>
<feature type="transmembrane region" description="Helical" evidence="8">
    <location>
        <begin position="152"/>
        <end position="176"/>
    </location>
</feature>
<keyword evidence="3" id="KW-0328">Glycosyltransferase</keyword>
<dbReference type="Pfam" id="PF13231">
    <property type="entry name" value="PMT_2"/>
    <property type="match status" value="1"/>
</dbReference>
<keyword evidence="4" id="KW-0808">Transferase</keyword>
<comment type="subcellular location">
    <subcellularLocation>
        <location evidence="1">Cell membrane</location>
        <topology evidence="1">Multi-pass membrane protein</topology>
    </subcellularLocation>
</comment>
<evidence type="ECO:0000256" key="6">
    <source>
        <dbReference type="ARBA" id="ARBA00022989"/>
    </source>
</evidence>
<evidence type="ECO:0000313" key="11">
    <source>
        <dbReference type="Proteomes" id="UP000177921"/>
    </source>
</evidence>
<dbReference type="Proteomes" id="UP000177921">
    <property type="component" value="Unassembled WGS sequence"/>
</dbReference>
<reference evidence="10 11" key="1">
    <citation type="journal article" date="2016" name="Nat. Commun.">
        <title>Thousands of microbial genomes shed light on interconnected biogeochemical processes in an aquifer system.</title>
        <authorList>
            <person name="Anantharaman K."/>
            <person name="Brown C.T."/>
            <person name="Hug L.A."/>
            <person name="Sharon I."/>
            <person name="Castelle C.J."/>
            <person name="Probst A.J."/>
            <person name="Thomas B.C."/>
            <person name="Singh A."/>
            <person name="Wilkins M.J."/>
            <person name="Karaoz U."/>
            <person name="Brodie E.L."/>
            <person name="Williams K.H."/>
            <person name="Hubbard S.S."/>
            <person name="Banfield J.F."/>
        </authorList>
    </citation>
    <scope>NUCLEOTIDE SEQUENCE [LARGE SCALE GENOMIC DNA]</scope>
</reference>
<feature type="transmembrane region" description="Helical" evidence="8">
    <location>
        <begin position="98"/>
        <end position="115"/>
    </location>
</feature>
<sequence length="446" mass="50849">MTGMILALALLLRLVYINQSLWLDEAIEGLALMGKMGPILTYALKDFQPPLYHFLGIAWTQLAGYSEIALRTPSLLAGLGTVYFLLKFGQLLQGKKLGIVAGILAATNPLLIYYSQEGRTYALTAFLVTASMYYFFQLLNHKSKSNLIPLSYFLFTTLYLWTSYLSWFVFIAQFLYLLFRRRYDLLRWQFLAGLTLLPWLPSLFSSLAIGRSTLTRSPAWGNVVGSFSAKALALTWVKLIIGRVSFADKFLYGGIVAGVAAVHLFFLRLSLLRRQPLLWLWLGFPILMGSLLSIFLPVYSYTRVLFIVPAYLLLLSSGLASFRRQWGMIIVVGLQLTFLTYFWFSPQYHREDWRQLVHDLRSDPSAVVAMPSRAQNAPLLYYGWDQPIIEPCCEKIEGNKIYYLRYAEDLFDVPRVGPANLRSAGYTISSQVSYPGLQVDIYEHRN</sequence>
<evidence type="ECO:0000256" key="5">
    <source>
        <dbReference type="ARBA" id="ARBA00022692"/>
    </source>
</evidence>
<dbReference type="InterPro" id="IPR050297">
    <property type="entry name" value="LipidA_mod_glycosyltrf_83"/>
</dbReference>
<proteinExistence type="predicted"/>
<dbReference type="GO" id="GO:0016763">
    <property type="term" value="F:pentosyltransferase activity"/>
    <property type="evidence" value="ECO:0007669"/>
    <property type="project" value="TreeGrafter"/>
</dbReference>
<gene>
    <name evidence="10" type="ORF">A2618_00360</name>
</gene>
<evidence type="ECO:0000259" key="9">
    <source>
        <dbReference type="Pfam" id="PF13231"/>
    </source>
</evidence>
<evidence type="ECO:0000256" key="3">
    <source>
        <dbReference type="ARBA" id="ARBA00022676"/>
    </source>
</evidence>
<keyword evidence="6 8" id="KW-1133">Transmembrane helix</keyword>
<comment type="caution">
    <text evidence="10">The sequence shown here is derived from an EMBL/GenBank/DDBJ whole genome shotgun (WGS) entry which is preliminary data.</text>
</comment>